<name>A0A7W1WRG1_9BACL</name>
<keyword evidence="2" id="KW-0813">Transport</keyword>
<feature type="transmembrane region" description="Helical" evidence="6">
    <location>
        <begin position="187"/>
        <end position="210"/>
    </location>
</feature>
<evidence type="ECO:0000256" key="1">
    <source>
        <dbReference type="ARBA" id="ARBA00004141"/>
    </source>
</evidence>
<dbReference type="PANTHER" id="PTHR11706">
    <property type="entry name" value="SOLUTE CARRIER PROTEIN FAMILY 11 MEMBER"/>
    <property type="match status" value="1"/>
</dbReference>
<dbReference type="Pfam" id="PF01566">
    <property type="entry name" value="Nramp"/>
    <property type="match status" value="1"/>
</dbReference>
<feature type="transmembrane region" description="Helical" evidence="6">
    <location>
        <begin position="123"/>
        <end position="142"/>
    </location>
</feature>
<reference evidence="7 8" key="1">
    <citation type="submission" date="2020-07" db="EMBL/GenBank/DDBJ databases">
        <authorList>
            <person name="Feng H."/>
        </authorList>
    </citation>
    <scope>NUCLEOTIDE SEQUENCE [LARGE SCALE GENOMIC DNA]</scope>
    <source>
        <strain evidence="8">s-10</strain>
    </source>
</reference>
<dbReference type="GO" id="GO:0015086">
    <property type="term" value="F:cadmium ion transmembrane transporter activity"/>
    <property type="evidence" value="ECO:0007669"/>
    <property type="project" value="TreeGrafter"/>
</dbReference>
<feature type="transmembrane region" description="Helical" evidence="6">
    <location>
        <begin position="341"/>
        <end position="361"/>
    </location>
</feature>
<comment type="caution">
    <text evidence="7">The sequence shown here is derived from an EMBL/GenBank/DDBJ whole genome shotgun (WGS) entry which is preliminary data.</text>
</comment>
<accession>A0A7W1WRG1</accession>
<evidence type="ECO:0000256" key="4">
    <source>
        <dbReference type="ARBA" id="ARBA00022989"/>
    </source>
</evidence>
<dbReference type="GO" id="GO:0005886">
    <property type="term" value="C:plasma membrane"/>
    <property type="evidence" value="ECO:0007669"/>
    <property type="project" value="TreeGrafter"/>
</dbReference>
<dbReference type="GO" id="GO:0034755">
    <property type="term" value="P:iron ion transmembrane transport"/>
    <property type="evidence" value="ECO:0007669"/>
    <property type="project" value="TreeGrafter"/>
</dbReference>
<keyword evidence="8" id="KW-1185">Reference proteome</keyword>
<feature type="transmembrane region" description="Helical" evidence="6">
    <location>
        <begin position="381"/>
        <end position="402"/>
    </location>
</feature>
<dbReference type="NCBIfam" id="NF037982">
    <property type="entry name" value="Nramp_1"/>
    <property type="match status" value="1"/>
</dbReference>
<dbReference type="Proteomes" id="UP000535491">
    <property type="component" value="Unassembled WGS sequence"/>
</dbReference>
<keyword evidence="5 6" id="KW-0472">Membrane</keyword>
<feature type="transmembrane region" description="Helical" evidence="6">
    <location>
        <begin position="149"/>
        <end position="167"/>
    </location>
</feature>
<evidence type="ECO:0000256" key="6">
    <source>
        <dbReference type="SAM" id="Phobius"/>
    </source>
</evidence>
<gene>
    <name evidence="7" type="ORF">H1191_10245</name>
</gene>
<sequence>MRETENSLKKWLSSLGPAIITAALVLGPGSVTITSKMGALYGYSLLWVTALSAIFMMTFTEMSARIGMATNQSLLTTIRQKWGKTAAIIIGTGSFLVTASFQAGNAIGSGVAFSQLTGGHSSVWVILFTLLCMALLFSSNFYRILEKIMLILVGIMLIAFLATFITAKPSPQGIAAGLIPSVPDGSALLIIGLMATSFSIVGAFYQSYLVQEKGWSKAHVREGARESYSGIVLLGFISALIMMSAAAVLLPQGFQVNTPTDMGKALEPLFGNGATTIFMIGLWGASFSSLTGNATIGGTLLSDALGLGSKLSAKTVRICIMSVMAAGAIVAVSFGQIPLQLIVLAQAITIIIVPLIGFALYAVANDTKIMGGLANKGARNIIALAGLVVLLILAANTVYTLLIK</sequence>
<feature type="transmembrane region" description="Helical" evidence="6">
    <location>
        <begin position="45"/>
        <end position="64"/>
    </location>
</feature>
<dbReference type="PANTHER" id="PTHR11706:SF33">
    <property type="entry name" value="NATURAL RESISTANCE-ASSOCIATED MACROPHAGE PROTEIN 2"/>
    <property type="match status" value="1"/>
</dbReference>
<feature type="transmembrane region" description="Helical" evidence="6">
    <location>
        <begin position="315"/>
        <end position="335"/>
    </location>
</feature>
<comment type="subcellular location">
    <subcellularLocation>
        <location evidence="1">Membrane</location>
        <topology evidence="1">Multi-pass membrane protein</topology>
    </subcellularLocation>
</comment>
<protein>
    <submittedName>
        <fullName evidence="7">Nramp family divalent metal transporter</fullName>
    </submittedName>
</protein>
<feature type="transmembrane region" description="Helical" evidence="6">
    <location>
        <begin position="270"/>
        <end position="294"/>
    </location>
</feature>
<evidence type="ECO:0000256" key="2">
    <source>
        <dbReference type="ARBA" id="ARBA00022448"/>
    </source>
</evidence>
<organism evidence="7 8">
    <name type="scientific">Paenactinomyces guangxiensis</name>
    <dbReference type="NCBI Taxonomy" id="1490290"/>
    <lineage>
        <taxon>Bacteria</taxon>
        <taxon>Bacillati</taxon>
        <taxon>Bacillota</taxon>
        <taxon>Bacilli</taxon>
        <taxon>Bacillales</taxon>
        <taxon>Thermoactinomycetaceae</taxon>
        <taxon>Paenactinomyces</taxon>
    </lineage>
</organism>
<dbReference type="GO" id="GO:0005384">
    <property type="term" value="F:manganese ion transmembrane transporter activity"/>
    <property type="evidence" value="ECO:0007669"/>
    <property type="project" value="TreeGrafter"/>
</dbReference>
<feature type="transmembrane region" description="Helical" evidence="6">
    <location>
        <begin position="231"/>
        <end position="250"/>
    </location>
</feature>
<dbReference type="EMBL" id="JACEIQ010000009">
    <property type="protein sequence ID" value="MBA4494685.1"/>
    <property type="molecule type" value="Genomic_DNA"/>
</dbReference>
<proteinExistence type="predicted"/>
<feature type="transmembrane region" description="Helical" evidence="6">
    <location>
        <begin position="12"/>
        <end position="33"/>
    </location>
</feature>
<dbReference type="AlphaFoldDB" id="A0A7W1WRG1"/>
<evidence type="ECO:0000313" key="7">
    <source>
        <dbReference type="EMBL" id="MBA4494685.1"/>
    </source>
</evidence>
<feature type="transmembrane region" description="Helical" evidence="6">
    <location>
        <begin position="85"/>
        <end position="103"/>
    </location>
</feature>
<evidence type="ECO:0000256" key="3">
    <source>
        <dbReference type="ARBA" id="ARBA00022692"/>
    </source>
</evidence>
<dbReference type="RefSeq" id="WP_181751924.1">
    <property type="nucleotide sequence ID" value="NZ_JACEIQ010000009.1"/>
</dbReference>
<dbReference type="Gene3D" id="1.20.1740.10">
    <property type="entry name" value="Amino acid/polyamine transporter I"/>
    <property type="match status" value="1"/>
</dbReference>
<dbReference type="InterPro" id="IPR001046">
    <property type="entry name" value="NRAMP_fam"/>
</dbReference>
<keyword evidence="4 6" id="KW-1133">Transmembrane helix</keyword>
<keyword evidence="3 6" id="KW-0812">Transmembrane</keyword>
<evidence type="ECO:0000256" key="5">
    <source>
        <dbReference type="ARBA" id="ARBA00023136"/>
    </source>
</evidence>
<evidence type="ECO:0000313" key="8">
    <source>
        <dbReference type="Proteomes" id="UP000535491"/>
    </source>
</evidence>